<dbReference type="AlphaFoldDB" id="A0ABD3R3T8"/>
<evidence type="ECO:0000256" key="1">
    <source>
        <dbReference type="SAM" id="MobiDB-lite"/>
    </source>
</evidence>
<feature type="compositionally biased region" description="Basic and acidic residues" evidence="1">
    <location>
        <begin position="64"/>
        <end position="76"/>
    </location>
</feature>
<sequence>MDRPSHLVLEGRPLTEATRRRMGMHTTTINRDSRGSIMDRSSATKGSFDSGKWVGDTNETAHTASDRAKENPSNERKTKKTTLTKVGDCIVDGKTMSEQSDKRITYLDKKKGINQKRKFKNIAVG</sequence>
<comment type="caution">
    <text evidence="2">The sequence shown here is derived from an EMBL/GenBank/DDBJ whole genome shotgun (WGS) entry which is preliminary data.</text>
</comment>
<proteinExistence type="predicted"/>
<feature type="region of interest" description="Disordered" evidence="1">
    <location>
        <begin position="1"/>
        <end position="83"/>
    </location>
</feature>
<evidence type="ECO:0000313" key="3">
    <source>
        <dbReference type="Proteomes" id="UP001530377"/>
    </source>
</evidence>
<reference evidence="2 3" key="1">
    <citation type="submission" date="2024-10" db="EMBL/GenBank/DDBJ databases">
        <title>Updated reference genomes for cyclostephanoid diatoms.</title>
        <authorList>
            <person name="Roberts W.R."/>
            <person name="Alverson A.J."/>
        </authorList>
    </citation>
    <scope>NUCLEOTIDE SEQUENCE [LARGE SCALE GENOMIC DNA]</scope>
    <source>
        <strain evidence="2 3">AJA228-03</strain>
    </source>
</reference>
<name>A0ABD3R3T8_9STRA</name>
<organism evidence="2 3">
    <name type="scientific">Cyclostephanos tholiformis</name>
    <dbReference type="NCBI Taxonomy" id="382380"/>
    <lineage>
        <taxon>Eukaryota</taxon>
        <taxon>Sar</taxon>
        <taxon>Stramenopiles</taxon>
        <taxon>Ochrophyta</taxon>
        <taxon>Bacillariophyta</taxon>
        <taxon>Coscinodiscophyceae</taxon>
        <taxon>Thalassiosirophycidae</taxon>
        <taxon>Stephanodiscales</taxon>
        <taxon>Stephanodiscaceae</taxon>
        <taxon>Cyclostephanos</taxon>
    </lineage>
</organism>
<accession>A0ABD3R3T8</accession>
<protein>
    <submittedName>
        <fullName evidence="2">Uncharacterized protein</fullName>
    </submittedName>
</protein>
<dbReference type="Proteomes" id="UP001530377">
    <property type="component" value="Unassembled WGS sequence"/>
</dbReference>
<gene>
    <name evidence="2" type="ORF">ACHAXA_011008</name>
</gene>
<dbReference type="EMBL" id="JALLPB020000675">
    <property type="protein sequence ID" value="KAL3807074.1"/>
    <property type="molecule type" value="Genomic_DNA"/>
</dbReference>
<keyword evidence="3" id="KW-1185">Reference proteome</keyword>
<evidence type="ECO:0000313" key="2">
    <source>
        <dbReference type="EMBL" id="KAL3807074.1"/>
    </source>
</evidence>